<dbReference type="Pfam" id="PF02738">
    <property type="entry name" value="MoCoBD_1"/>
    <property type="match status" value="1"/>
</dbReference>
<feature type="binding site" evidence="10">
    <location>
        <position position="306"/>
    </location>
    <ligand>
        <name>FAD</name>
        <dbReference type="ChEBI" id="CHEBI:57692"/>
    </ligand>
</feature>
<dbReference type="InterPro" id="IPR016166">
    <property type="entry name" value="FAD-bd_PCMH"/>
</dbReference>
<dbReference type="InterPro" id="IPR016169">
    <property type="entry name" value="FAD-bd_PCMH_sub2"/>
</dbReference>
<dbReference type="SMART" id="SM01008">
    <property type="entry name" value="Ald_Xan_dh_C"/>
    <property type="match status" value="1"/>
</dbReference>
<dbReference type="InterPro" id="IPR036856">
    <property type="entry name" value="Ald_Oxase/Xan_DH_a/b_sf"/>
</dbReference>
<evidence type="ECO:0000256" key="6">
    <source>
        <dbReference type="ARBA" id="ARBA00022827"/>
    </source>
</evidence>
<dbReference type="GO" id="GO:0071949">
    <property type="term" value="F:FAD binding"/>
    <property type="evidence" value="ECO:0007669"/>
    <property type="project" value="InterPro"/>
</dbReference>
<feature type="binding site" evidence="11">
    <location>
        <position position="868"/>
    </location>
    <ligand>
        <name>Mo-molybdopterin</name>
        <dbReference type="ChEBI" id="CHEBI:71302"/>
    </ligand>
    <ligandPart>
        <name>Mo</name>
        <dbReference type="ChEBI" id="CHEBI:28685"/>
    </ligandPart>
</feature>
<dbReference type="GO" id="GO:0005506">
    <property type="term" value="F:iron ion binding"/>
    <property type="evidence" value="ECO:0007669"/>
    <property type="project" value="InterPro"/>
</dbReference>
<dbReference type="Pfam" id="PF00941">
    <property type="entry name" value="FAD_binding_5"/>
    <property type="match status" value="1"/>
</dbReference>
<dbReference type="InterPro" id="IPR016208">
    <property type="entry name" value="Ald_Oxase/xanthine_DH-like"/>
</dbReference>
<feature type="binding site" evidence="11">
    <location>
        <position position="614"/>
    </location>
    <ligand>
        <name>Mo-molybdopterin</name>
        <dbReference type="ChEBI" id="CHEBI:71302"/>
    </ligand>
    <ligandPart>
        <name>Mo</name>
        <dbReference type="ChEBI" id="CHEBI:28685"/>
    </ligandPart>
</feature>
<dbReference type="InterPro" id="IPR002346">
    <property type="entry name" value="Mopterin_DH_FAD-bd"/>
</dbReference>
<evidence type="ECO:0000256" key="4">
    <source>
        <dbReference type="ARBA" id="ARBA00022630"/>
    </source>
</evidence>
<evidence type="ECO:0000256" key="9">
    <source>
        <dbReference type="PIRSR" id="PIRSR000127-1"/>
    </source>
</evidence>
<dbReference type="Gene3D" id="3.30.365.10">
    <property type="entry name" value="Aldehyde oxidase/xanthine dehydrogenase, molybdopterin binding domain"/>
    <property type="match status" value="4"/>
</dbReference>
<dbReference type="Pfam" id="PF03450">
    <property type="entry name" value="CO_deh_flav_C"/>
    <property type="match status" value="1"/>
</dbReference>
<dbReference type="EMBL" id="KD017395">
    <property type="protein sequence ID" value="EMS67562.1"/>
    <property type="molecule type" value="Genomic_DNA"/>
</dbReference>
<evidence type="ECO:0000256" key="5">
    <source>
        <dbReference type="ARBA" id="ARBA00022714"/>
    </source>
</evidence>
<dbReference type="InterPro" id="IPR000674">
    <property type="entry name" value="Ald_Oxase/Xan_DH_a/b"/>
</dbReference>
<feature type="active site" description="Proton acceptor" evidence="9">
    <location>
        <position position="1045"/>
    </location>
</feature>
<dbReference type="InterPro" id="IPR012675">
    <property type="entry name" value="Beta-grasp_dom_sf"/>
</dbReference>
<dbReference type="Gene3D" id="3.30.390.50">
    <property type="entry name" value="CO dehydrogenase flavoprotein, C-terminal domain"/>
    <property type="match status" value="1"/>
</dbReference>
<evidence type="ECO:0000256" key="2">
    <source>
        <dbReference type="ARBA" id="ARBA00006849"/>
    </source>
</evidence>
<feature type="binding site" evidence="10">
    <location>
        <position position="247"/>
    </location>
    <ligand>
        <name>FAD</name>
        <dbReference type="ChEBI" id="CHEBI:57692"/>
    </ligand>
</feature>
<dbReference type="GO" id="GO:0051537">
    <property type="term" value="F:2 iron, 2 sulfur cluster binding"/>
    <property type="evidence" value="ECO:0007669"/>
    <property type="project" value="UniProtKB-KW"/>
</dbReference>
<dbReference type="PROSITE" id="PS51387">
    <property type="entry name" value="FAD_PCMH"/>
    <property type="match status" value="1"/>
</dbReference>
<keyword evidence="3 11" id="KW-0500">Molybdenum</keyword>
<keyword evidence="7" id="KW-0411">Iron-sulfur</keyword>
<dbReference type="SUPFAM" id="SSF54665">
    <property type="entry name" value="CO dehydrogenase molybdoprotein N-domain-like"/>
    <property type="match status" value="1"/>
</dbReference>
<evidence type="ECO:0000256" key="8">
    <source>
        <dbReference type="ARBA" id="ARBA00034078"/>
    </source>
</evidence>
<evidence type="ECO:0000256" key="11">
    <source>
        <dbReference type="PIRSR" id="PIRSR000127-3"/>
    </source>
</evidence>
<dbReference type="Pfam" id="PF00111">
    <property type="entry name" value="Fer2"/>
    <property type="match status" value="1"/>
</dbReference>
<evidence type="ECO:0000256" key="1">
    <source>
        <dbReference type="ARBA" id="ARBA00001974"/>
    </source>
</evidence>
<dbReference type="SUPFAM" id="SSF54292">
    <property type="entry name" value="2Fe-2S ferredoxin-like"/>
    <property type="match status" value="1"/>
</dbReference>
<dbReference type="Gene3D" id="3.10.20.30">
    <property type="match status" value="1"/>
</dbReference>
<comment type="similarity">
    <text evidence="2">Belongs to the xanthine dehydrogenase family.</text>
</comment>
<dbReference type="FunFam" id="3.30.390.50:FF:000003">
    <property type="entry name" value="Aldehyde oxidase1"/>
    <property type="match status" value="1"/>
</dbReference>
<comment type="cofactor">
    <cofactor evidence="11">
        <name>Mo-molybdopterin</name>
        <dbReference type="ChEBI" id="CHEBI:71302"/>
    </cofactor>
    <text evidence="11">Binds 1 Mo-molybdopterin (Mo-MPT) cofactor per subunit.</text>
</comment>
<evidence type="ECO:0000256" key="3">
    <source>
        <dbReference type="ARBA" id="ARBA00022505"/>
    </source>
</evidence>
<dbReference type="SUPFAM" id="SSF55447">
    <property type="entry name" value="CO dehydrogenase flavoprotein C-terminal domain-like"/>
    <property type="match status" value="1"/>
</dbReference>
<dbReference type="InterPro" id="IPR005107">
    <property type="entry name" value="CO_DH_flav_C"/>
</dbReference>
<dbReference type="eggNOG" id="KOG0430">
    <property type="taxonomic scope" value="Eukaryota"/>
</dbReference>
<dbReference type="Pfam" id="PF01315">
    <property type="entry name" value="Ald_Xan_dh_C"/>
    <property type="match status" value="1"/>
</dbReference>
<keyword evidence="4" id="KW-0285">Flavoprotein</keyword>
<keyword evidence="5" id="KW-0001">2Fe-2S</keyword>
<dbReference type="InterPro" id="IPR008274">
    <property type="entry name" value="AldOxase/xan_DH_MoCoBD1"/>
</dbReference>
<protein>
    <submittedName>
        <fullName evidence="12">Putative aldehyde oxidase-like protein</fullName>
    </submittedName>
</protein>
<dbReference type="STRING" id="4572.M8A5C2"/>
<dbReference type="InterPro" id="IPR037165">
    <property type="entry name" value="AldOxase/xan_DH_Mopterin-bd_sf"/>
</dbReference>
<dbReference type="InterPro" id="IPR036318">
    <property type="entry name" value="FAD-bd_PCMH-like_sf"/>
</dbReference>
<dbReference type="FunFam" id="3.30.365.10:FF:000001">
    <property type="entry name" value="Xanthine dehydrogenase oxidase"/>
    <property type="match status" value="1"/>
</dbReference>
<evidence type="ECO:0000256" key="10">
    <source>
        <dbReference type="PIRSR" id="PIRSR000127-2"/>
    </source>
</evidence>
<dbReference type="OMA" id="IKYFGQP"/>
<dbReference type="Gene3D" id="3.90.1170.50">
    <property type="entry name" value="Aldehyde oxidase/xanthine dehydrogenase, a/b hammerhead"/>
    <property type="match status" value="1"/>
</dbReference>
<dbReference type="GO" id="GO:0016491">
    <property type="term" value="F:oxidoreductase activity"/>
    <property type="evidence" value="ECO:0007669"/>
    <property type="project" value="InterPro"/>
</dbReference>
<comment type="cofactor">
    <cofactor evidence="8">
        <name>[2Fe-2S] cluster</name>
        <dbReference type="ChEBI" id="CHEBI:190135"/>
    </cofactor>
</comment>
<dbReference type="InterPro" id="IPR036010">
    <property type="entry name" value="2Fe-2S_ferredoxin-like_sf"/>
</dbReference>
<dbReference type="PANTHER" id="PTHR11908">
    <property type="entry name" value="XANTHINE DEHYDROGENASE"/>
    <property type="match status" value="1"/>
</dbReference>
<dbReference type="SUPFAM" id="SSF56003">
    <property type="entry name" value="Molybdenum cofactor-binding domain"/>
    <property type="match status" value="1"/>
</dbReference>
<dbReference type="PANTHER" id="PTHR11908:SF165">
    <property type="entry name" value="FAD-BINDING PCMH-TYPE DOMAIN-CONTAINING PROTEIN"/>
    <property type="match status" value="1"/>
</dbReference>
<dbReference type="AlphaFoldDB" id="M8A5C2"/>
<dbReference type="PIRSF" id="PIRSF000127">
    <property type="entry name" value="Xanthine_DH"/>
    <property type="match status" value="1"/>
</dbReference>
<keyword evidence="6 10" id="KW-0274">FAD</keyword>
<evidence type="ECO:0000256" key="7">
    <source>
        <dbReference type="ARBA" id="ARBA00023014"/>
    </source>
</evidence>
<dbReference type="SUPFAM" id="SSF56176">
    <property type="entry name" value="FAD-binding/transporter-associated domain-like"/>
    <property type="match status" value="1"/>
</dbReference>
<proteinExistence type="inferred from homology"/>
<dbReference type="SMART" id="SM01092">
    <property type="entry name" value="CO_deh_flav_C"/>
    <property type="match status" value="1"/>
</dbReference>
<feature type="binding site" evidence="10">
    <location>
        <position position="287"/>
    </location>
    <ligand>
        <name>FAD</name>
        <dbReference type="ChEBI" id="CHEBI:57692"/>
    </ligand>
</feature>
<comment type="cofactor">
    <cofactor evidence="1 10">
        <name>FAD</name>
        <dbReference type="ChEBI" id="CHEBI:57692"/>
    </cofactor>
</comment>
<dbReference type="Gene3D" id="3.30.465.10">
    <property type="match status" value="1"/>
</dbReference>
<dbReference type="InterPro" id="IPR036683">
    <property type="entry name" value="CO_DH_flav_C_dom_sf"/>
</dbReference>
<dbReference type="InterPro" id="IPR046867">
    <property type="entry name" value="AldOxase/xan_DH_MoCoBD2"/>
</dbReference>
<sequence>MGSLRKDAAAAAGERVVLAVNGARHEAAGVDPSMTLLEFLRTRTPVRGPKLGCGEGGCGACVVLISKYDPATDVVTEFSKGTDPADVDKLPEYSSGAVCTFPEFLKSEIKGQMKDAPVVNAGEDGWYHPKSIGELHTLFDSDWFDENSVKIVASNTGAGVYKDQDLYKKYIDIKGIPELSVINRSNKGVEIGAAVSISKAIEIFSDGTPVFRKIASHLSKVASPFIRNMGTIGGNVIMAQRLPFASDIVTVLLAAGSTVTIQTASKMLCLTLEEFLEQPPCDAKTILLTIFVPDWGSDNILFETSRAAPRPFGNAVSYVNSAFLARTSGDAASEGLIIEDICLAFGAYGVDHATRARKVEEFLKGKSVSAPVILEAVQLLKDVISPSEGTTHPEYRVSLAVSFLFSFLSALGNNLNAPNGSCANGPEKHGKVANDDLPIRSRQELVFNDEYKPVGKPITKSGAELQASGEAVYVDDIPAPKDCLYGAFIYSTHPHAHIKGVNFRSSLASEKIAETQKYAYMAAKQAIIEYSTENLEPPILTIEDAIQHDSYIPVLPFLAPQPVGDFDQGMSEADHKILSGEVKLKSQYYFYMETQTALAIPDEDNCITVYVSTQLPEITQNVVADLLGIPYHNVRIISRRVGGGFGGKGMKGTHAACACALAAFKLRRPVRMYLDRKTDMIMAGGRHPMKAKYSVGFKSDGTLTALHVDLGINAGISPDLSPLIPAYTIASLKKYNWGALAFDIKLCKTNMSSKSVVRAPGDVQGSFIAEAIIEHVASVLGSDTNVVRRKNLHSVESLTKFYSDSAGDAPTYSLVGGVEIGQGLYTKVKQMTAFGLGELCPDADKLLDKVRVIQADSLSMIQGGFTGGSTTSESSCEAVRQACTVLVKRLKPIKEVLEPKSGAPVPWSTLIAQANMASVNLSAHAFWTPDPAFVKYINYGAAVSEVEIDVLTGGTTILRSDLVYDCGQSLNPAVDLGQVEGAFVQGVGFFTNEDYARNADGLVVNDGTWTYKIPTVDTIPKQFNVELINSARDQKRVLSSKASGEPPLLLAASVHCAMREAIRAARKEFKANSPLTFQMDVPATMADVKELCGLDVVERHLQSLTSAAASAAVKA</sequence>
<accession>M8A5C2</accession>
<organism evidence="12">
    <name type="scientific">Triticum urartu</name>
    <name type="common">Red wild einkorn</name>
    <name type="synonym">Crithodium urartu</name>
    <dbReference type="NCBI Taxonomy" id="4572"/>
    <lineage>
        <taxon>Eukaryota</taxon>
        <taxon>Viridiplantae</taxon>
        <taxon>Streptophyta</taxon>
        <taxon>Embryophyta</taxon>
        <taxon>Tracheophyta</taxon>
        <taxon>Spermatophyta</taxon>
        <taxon>Magnoliopsida</taxon>
        <taxon>Liliopsida</taxon>
        <taxon>Poales</taxon>
        <taxon>Poaceae</taxon>
        <taxon>BOP clade</taxon>
        <taxon>Pooideae</taxon>
        <taxon>Triticodae</taxon>
        <taxon>Triticeae</taxon>
        <taxon>Triticinae</taxon>
        <taxon>Triticum</taxon>
    </lineage>
</organism>
<keyword evidence="5" id="KW-0408">Iron</keyword>
<name>M8A5C2_TRIUA</name>
<evidence type="ECO:0000313" key="12">
    <source>
        <dbReference type="EMBL" id="EMS67562.1"/>
    </source>
</evidence>
<reference evidence="12" key="1">
    <citation type="journal article" date="2013" name="Nature">
        <title>Draft genome of the wheat A-genome progenitor Triticum urartu.</title>
        <authorList>
            <person name="Ling H.Q."/>
            <person name="Zhao S."/>
            <person name="Liu D."/>
            <person name="Wang J."/>
            <person name="Sun H."/>
            <person name="Zhang C."/>
            <person name="Fan H."/>
            <person name="Li D."/>
            <person name="Dong L."/>
            <person name="Tao Y."/>
            <person name="Gao C."/>
            <person name="Wu H."/>
            <person name="Li Y."/>
            <person name="Cui Y."/>
            <person name="Guo X."/>
            <person name="Zheng S."/>
            <person name="Wang B."/>
            <person name="Yu K."/>
            <person name="Liang Q."/>
            <person name="Yang W."/>
            <person name="Lou X."/>
            <person name="Chen J."/>
            <person name="Feng M."/>
            <person name="Jian J."/>
            <person name="Zhang X."/>
            <person name="Luo G."/>
            <person name="Jiang Y."/>
            <person name="Liu J."/>
            <person name="Wang Z."/>
            <person name="Sha Y."/>
            <person name="Zhang B."/>
            <person name="Wu H."/>
            <person name="Tang D."/>
            <person name="Shen Q."/>
            <person name="Xue P."/>
            <person name="Zou S."/>
            <person name="Wang X."/>
            <person name="Liu X."/>
            <person name="Wang F."/>
            <person name="Yang Y."/>
            <person name="An X."/>
            <person name="Dong Z."/>
            <person name="Zhang K."/>
            <person name="Zhang X."/>
            <person name="Luo M.C."/>
            <person name="Dvorak J."/>
            <person name="Tong Y."/>
            <person name="Wang J."/>
            <person name="Yang H."/>
            <person name="Li Z."/>
            <person name="Wang D."/>
            <person name="Zhang A."/>
            <person name="Wang J."/>
        </authorList>
    </citation>
    <scope>NUCLEOTIDE SEQUENCE</scope>
</reference>
<dbReference type="Pfam" id="PF20256">
    <property type="entry name" value="MoCoBD_2"/>
    <property type="match status" value="1"/>
</dbReference>
<dbReference type="InterPro" id="IPR006058">
    <property type="entry name" value="2Fe2S_fd_BS"/>
</dbReference>
<keyword evidence="11" id="KW-0479">Metal-binding</keyword>
<dbReference type="InterPro" id="IPR001041">
    <property type="entry name" value="2Fe-2S_ferredoxin-type"/>
</dbReference>
<gene>
    <name evidence="12" type="ORF">TRIUR3_04939</name>
</gene>
<feature type="binding site" evidence="11">
    <location>
        <position position="758"/>
    </location>
    <ligand>
        <name>Mo-molybdopterin</name>
        <dbReference type="ChEBI" id="CHEBI:71302"/>
    </ligand>
    <ligandPart>
        <name>Mo</name>
        <dbReference type="ChEBI" id="CHEBI:28685"/>
    </ligandPart>
</feature>
<feature type="binding site" evidence="11">
    <location>
        <position position="645"/>
    </location>
    <ligand>
        <name>Mo-molybdopterin</name>
        <dbReference type="ChEBI" id="CHEBI:71302"/>
    </ligand>
    <ligandPart>
        <name>Mo</name>
        <dbReference type="ChEBI" id="CHEBI:28685"/>
    </ligandPart>
</feature>
<dbReference type="PROSITE" id="PS00197">
    <property type="entry name" value="2FE2S_FER_1"/>
    <property type="match status" value="1"/>
</dbReference>